<feature type="compositionally biased region" description="Basic and acidic residues" evidence="1">
    <location>
        <begin position="116"/>
        <end position="137"/>
    </location>
</feature>
<dbReference type="VEuPathDB" id="VectorBase:LOC119179385"/>
<evidence type="ECO:0000313" key="2">
    <source>
        <dbReference type="EMBL" id="NOV39757.1"/>
    </source>
</evidence>
<feature type="region of interest" description="Disordered" evidence="1">
    <location>
        <begin position="77"/>
        <end position="137"/>
    </location>
</feature>
<name>A0A6M2D3D7_RHIMP</name>
<sequence length="699" mass="78571">MNTSADAVTAGDAAVASVSDLTVCVEMSEPFEDDEELIDCPDDSDASPANVTLSSLLEMCTDETASEALMTQLEDRATLDESESAGESAEEARHSKMEQIKEAVGSVPQKNAHVSNGKERMGKVISKDRMELEKRTPEANVNELSRNTRRVAGAGAPLAVPPFAAHRGTLQGHSSSAESPEREKRPEGLPFPFENLPGCIRRALNDKKPIPRAERRALVRCVVEELTEACPRPTRELFQEAAMAIVKAFPDALADRRPDGKLRGKGYSSFCEQLKARANYLALRRRTISPATPWGCTSSTYSAECFSFHLEYVPNFVQKALKARRPLPQRERRDLVRCVAEQLTTMSDRPQRNLIRQAAMDVVRAFPDALLDRNLDGRLLGTGYDSFFQQLESLIENVASQRVKRTVVSTAQQLQQSCGRRAAKDLYGCVNWQPATNSDPPEEVDERIQFLKREAKKGPKEIDARRCSDYMEEMYPEQRSFINADPPPSISAVKDQWPMLFHRPFFYNHGNKLLAKDVKAIFDQKVSTYAPPLVRYMETITRTDVIYILLAMEKGTKKGNANAQEEAMLPLLCSYFREDERHLYRVLEEGTDIAEILPELPSTPTIVALGSIFQRKCFVTCEQQILFTEPVDFSEATCLLLLSYYVFNLAYPDPVAATLEFLQRETFSINPLRGSKYENGRRSSTSVSSKIMQLLHRLR</sequence>
<organism evidence="2">
    <name type="scientific">Rhipicephalus microplus</name>
    <name type="common">Cattle tick</name>
    <name type="synonym">Boophilus microplus</name>
    <dbReference type="NCBI Taxonomy" id="6941"/>
    <lineage>
        <taxon>Eukaryota</taxon>
        <taxon>Metazoa</taxon>
        <taxon>Ecdysozoa</taxon>
        <taxon>Arthropoda</taxon>
        <taxon>Chelicerata</taxon>
        <taxon>Arachnida</taxon>
        <taxon>Acari</taxon>
        <taxon>Parasitiformes</taxon>
        <taxon>Ixodida</taxon>
        <taxon>Ixodoidea</taxon>
        <taxon>Ixodidae</taxon>
        <taxon>Rhipicephalinae</taxon>
        <taxon>Rhipicephalus</taxon>
        <taxon>Boophilus</taxon>
    </lineage>
</organism>
<accession>A0A6M2D3D7</accession>
<feature type="region of interest" description="Disordered" evidence="1">
    <location>
        <begin position="166"/>
        <end position="191"/>
    </location>
</feature>
<dbReference type="PANTHER" id="PTHR31025">
    <property type="entry name" value="SI:CH211-196P9.1-RELATED"/>
    <property type="match status" value="1"/>
</dbReference>
<dbReference type="OrthoDB" id="8806090at2759"/>
<reference evidence="2" key="1">
    <citation type="submission" date="2019-09" db="EMBL/GenBank/DDBJ databases">
        <title>Organ-specific transcriptomic study of the physiology of the cattle tick, Rhipicephalus microplus.</title>
        <authorList>
            <person name="Tirloni L."/>
            <person name="Braz G."/>
            <person name="Gandara A.C.P."/>
            <person name="Sabadin G.A."/>
            <person name="da Silva R.M."/>
            <person name="Guizzo M.G."/>
            <person name="Machado J.A."/>
            <person name="Costa E.P."/>
            <person name="Gomes H.F."/>
            <person name="Moraes J."/>
            <person name="Mota M.B.S."/>
            <person name="Mesquita R.D."/>
            <person name="Alvarenga P.H."/>
            <person name="Alves F."/>
            <person name="Seixas A."/>
            <person name="da Fonseca R.N."/>
            <person name="Fogaca A."/>
            <person name="Logullo C."/>
            <person name="Tanaka A."/>
            <person name="Daffre S."/>
            <person name="Termignoni C."/>
            <person name="Vaz I.S.Jr."/>
            <person name="Oliveira P.L."/>
            <person name="Ribeiro J.M."/>
        </authorList>
    </citation>
    <scope>NUCLEOTIDE SEQUENCE</scope>
    <source>
        <strain evidence="2">Porto Alegre</strain>
    </source>
</reference>
<dbReference type="PANTHER" id="PTHR31025:SF22">
    <property type="entry name" value="IP13529P"/>
    <property type="match status" value="1"/>
</dbReference>
<proteinExistence type="predicted"/>
<dbReference type="AlphaFoldDB" id="A0A6M2D3D7"/>
<dbReference type="EMBL" id="GHWJ01007020">
    <property type="protein sequence ID" value="NOV39757.1"/>
    <property type="molecule type" value="Transcribed_RNA"/>
</dbReference>
<feature type="compositionally biased region" description="Basic and acidic residues" evidence="1">
    <location>
        <begin position="90"/>
        <end position="101"/>
    </location>
</feature>
<protein>
    <submittedName>
        <fullName evidence="2">Protein synganglion overexpressed</fullName>
    </submittedName>
</protein>
<evidence type="ECO:0000256" key="1">
    <source>
        <dbReference type="SAM" id="MobiDB-lite"/>
    </source>
</evidence>